<feature type="binding site" evidence="2">
    <location>
        <position position="141"/>
    </location>
    <ligand>
        <name>Fe cation</name>
        <dbReference type="ChEBI" id="CHEBI:24875"/>
    </ligand>
</feature>
<dbReference type="Proteomes" id="UP000507962">
    <property type="component" value="Unassembled WGS sequence"/>
</dbReference>
<dbReference type="PANTHER" id="PTHR10458">
    <property type="entry name" value="PEPTIDE DEFORMYLASE"/>
    <property type="match status" value="1"/>
</dbReference>
<dbReference type="SUPFAM" id="SSF56420">
    <property type="entry name" value="Peptide deformylase"/>
    <property type="match status" value="1"/>
</dbReference>
<keyword evidence="2" id="KW-0479">Metal-binding</keyword>
<comment type="catalytic activity">
    <reaction evidence="2">
        <text>N-terminal N-formyl-L-methionyl-[peptide] + H2O = N-terminal L-methionyl-[peptide] + formate</text>
        <dbReference type="Rhea" id="RHEA:24420"/>
        <dbReference type="Rhea" id="RHEA-COMP:10639"/>
        <dbReference type="Rhea" id="RHEA-COMP:10640"/>
        <dbReference type="ChEBI" id="CHEBI:15377"/>
        <dbReference type="ChEBI" id="CHEBI:15740"/>
        <dbReference type="ChEBI" id="CHEBI:49298"/>
        <dbReference type="ChEBI" id="CHEBI:64731"/>
        <dbReference type="EC" id="3.5.1.88"/>
    </reaction>
</comment>
<dbReference type="EMBL" id="CAADHO010000003">
    <property type="protein sequence ID" value="VFQ44595.1"/>
    <property type="molecule type" value="Genomic_DNA"/>
</dbReference>
<protein>
    <recommendedName>
        <fullName evidence="2">Peptide deformylase</fullName>
        <shortName evidence="2">PDF</shortName>
        <ecNumber evidence="2">3.5.1.88</ecNumber>
    </recommendedName>
    <alternativeName>
        <fullName evidence="2">Polypeptide deformylase</fullName>
    </alternativeName>
</protein>
<dbReference type="GO" id="GO:0006412">
    <property type="term" value="P:translation"/>
    <property type="evidence" value="ECO:0007669"/>
    <property type="project" value="UniProtKB-UniRule"/>
</dbReference>
<dbReference type="AlphaFoldDB" id="A0A4U8YL05"/>
<proteinExistence type="inferred from homology"/>
<comment type="similarity">
    <text evidence="1 2">Belongs to the polypeptide deformylase family.</text>
</comment>
<dbReference type="InterPro" id="IPR036821">
    <property type="entry name" value="Peptide_deformylase_sf"/>
</dbReference>
<dbReference type="CDD" id="cd00487">
    <property type="entry name" value="Pep_deformylase"/>
    <property type="match status" value="1"/>
</dbReference>
<feature type="binding site" evidence="2">
    <location>
        <position position="137"/>
    </location>
    <ligand>
        <name>Fe cation</name>
        <dbReference type="ChEBI" id="CHEBI:24875"/>
    </ligand>
</feature>
<keyword evidence="4" id="KW-1185">Reference proteome</keyword>
<dbReference type="RefSeq" id="WP_180140263.1">
    <property type="nucleotide sequence ID" value="NZ_CAADHO010000003.1"/>
</dbReference>
<organism evidence="3 4">
    <name type="scientific">Desulfoluna butyratoxydans</name>
    <dbReference type="NCBI Taxonomy" id="231438"/>
    <lineage>
        <taxon>Bacteria</taxon>
        <taxon>Pseudomonadati</taxon>
        <taxon>Thermodesulfobacteriota</taxon>
        <taxon>Desulfobacteria</taxon>
        <taxon>Desulfobacterales</taxon>
        <taxon>Desulfolunaceae</taxon>
        <taxon>Desulfoluna</taxon>
    </lineage>
</organism>
<evidence type="ECO:0000313" key="3">
    <source>
        <dbReference type="EMBL" id="VFQ44595.1"/>
    </source>
</evidence>
<gene>
    <name evidence="2" type="primary">def</name>
    <name evidence="3" type="ORF">MSL71_22440</name>
</gene>
<comment type="cofactor">
    <cofactor evidence="2">
        <name>Fe(2+)</name>
        <dbReference type="ChEBI" id="CHEBI:29033"/>
    </cofactor>
    <text evidence="2">Binds 1 Fe(2+) ion.</text>
</comment>
<dbReference type="HAMAP" id="MF_00163">
    <property type="entry name" value="Pep_deformylase"/>
    <property type="match status" value="1"/>
</dbReference>
<name>A0A4U8YL05_9BACT</name>
<dbReference type="GO" id="GO:0042586">
    <property type="term" value="F:peptide deformylase activity"/>
    <property type="evidence" value="ECO:0007669"/>
    <property type="project" value="UniProtKB-UniRule"/>
</dbReference>
<evidence type="ECO:0000256" key="2">
    <source>
        <dbReference type="HAMAP-Rule" id="MF_00163"/>
    </source>
</evidence>
<dbReference type="Gene3D" id="3.90.45.10">
    <property type="entry name" value="Peptide deformylase"/>
    <property type="match status" value="1"/>
</dbReference>
<dbReference type="PIRSF" id="PIRSF004749">
    <property type="entry name" value="Pep_def"/>
    <property type="match status" value="1"/>
</dbReference>
<evidence type="ECO:0000313" key="4">
    <source>
        <dbReference type="Proteomes" id="UP000507962"/>
    </source>
</evidence>
<feature type="binding site" evidence="2">
    <location>
        <position position="94"/>
    </location>
    <ligand>
        <name>Fe cation</name>
        <dbReference type="ChEBI" id="CHEBI:24875"/>
    </ligand>
</feature>
<dbReference type="InterPro" id="IPR023635">
    <property type="entry name" value="Peptide_deformylase"/>
</dbReference>
<keyword evidence="2" id="KW-0648">Protein biosynthesis</keyword>
<dbReference type="GO" id="GO:0046872">
    <property type="term" value="F:metal ion binding"/>
    <property type="evidence" value="ECO:0007669"/>
    <property type="project" value="UniProtKB-KW"/>
</dbReference>
<dbReference type="PRINTS" id="PR01576">
    <property type="entry name" value="PDEFORMYLASE"/>
</dbReference>
<comment type="function">
    <text evidence="2">Removes the formyl group from the N-terminal Met of newly synthesized proteins. Requires at least a dipeptide for an efficient rate of reaction. N-terminal L-methionine is a prerequisite for activity but the enzyme has broad specificity at other positions.</text>
</comment>
<evidence type="ECO:0000256" key="1">
    <source>
        <dbReference type="ARBA" id="ARBA00010759"/>
    </source>
</evidence>
<dbReference type="Pfam" id="PF01327">
    <property type="entry name" value="Pep_deformylase"/>
    <property type="match status" value="1"/>
</dbReference>
<keyword evidence="2" id="KW-0408">Iron</keyword>
<reference evidence="3 4" key="1">
    <citation type="submission" date="2019-03" db="EMBL/GenBank/DDBJ databases">
        <authorList>
            <person name="Nijsse B."/>
        </authorList>
    </citation>
    <scope>NUCLEOTIDE SEQUENCE [LARGE SCALE GENOMIC DNA]</scope>
    <source>
        <strain evidence="3">Desulfoluna butyratoxydans MSL71</strain>
    </source>
</reference>
<keyword evidence="2" id="KW-0378">Hydrolase</keyword>
<dbReference type="PANTHER" id="PTHR10458:SF22">
    <property type="entry name" value="PEPTIDE DEFORMYLASE"/>
    <property type="match status" value="1"/>
</dbReference>
<dbReference type="EC" id="3.5.1.88" evidence="2"/>
<feature type="active site" evidence="2">
    <location>
        <position position="138"/>
    </location>
</feature>
<accession>A0A4U8YL05</accession>
<sequence>MTVRDILMLGNETLRKKSKEIDFERDNVEGHIADLRDTLRFFQKKEGIGRAIAAPQVGCLKRIVYLESEGRTIVMINPRIVSQSPETFDVWDSCFSADVAFFCRTRRHRSIHVQYWNQDREQINETFTDDLSELFQHEIDHLDGVLFTDHTIDHHIIMRSEWEKLTAV</sequence>